<dbReference type="EMBL" id="CAMXCT020001706">
    <property type="protein sequence ID" value="CAL1145761.1"/>
    <property type="molecule type" value="Genomic_DNA"/>
</dbReference>
<keyword evidence="4" id="KW-1185">Reference proteome</keyword>
<feature type="region of interest" description="Disordered" evidence="1">
    <location>
        <begin position="245"/>
        <end position="339"/>
    </location>
</feature>
<reference evidence="3 4" key="2">
    <citation type="submission" date="2024-05" db="EMBL/GenBank/DDBJ databases">
        <authorList>
            <person name="Chen Y."/>
            <person name="Shah S."/>
            <person name="Dougan E. K."/>
            <person name="Thang M."/>
            <person name="Chan C."/>
        </authorList>
    </citation>
    <scope>NUCLEOTIDE SEQUENCE [LARGE SCALE GENOMIC DNA]</scope>
</reference>
<feature type="non-terminal residue" evidence="2">
    <location>
        <position position="1"/>
    </location>
</feature>
<dbReference type="EMBL" id="CAMXCT010001706">
    <property type="protein sequence ID" value="CAI3992386.1"/>
    <property type="molecule type" value="Genomic_DNA"/>
</dbReference>
<evidence type="ECO:0000313" key="2">
    <source>
        <dbReference type="EMBL" id="CAI3992386.1"/>
    </source>
</evidence>
<protein>
    <submittedName>
        <fullName evidence="2">Uncharacterized protein</fullName>
    </submittedName>
</protein>
<feature type="compositionally biased region" description="Polar residues" evidence="1">
    <location>
        <begin position="84"/>
        <end position="94"/>
    </location>
</feature>
<dbReference type="EMBL" id="CAMXCT030001706">
    <property type="protein sequence ID" value="CAL4779698.1"/>
    <property type="molecule type" value="Genomic_DNA"/>
</dbReference>
<sequence length="698" mass="77225">MGDESLRCLTCRGKFGPLVADLRNLVFRFQDVILSDRFPPTGSQFVVADLRGVYHKSLEICDSYSRFKPGDKGSPREEKAGVSRQPSNYSQGQATYERQEEWWLLGEEALKRPASAIEGELGEEDLSEAFREGREVEAHQVKLTAWKVGERIVITEGVYWEEKVKAAGAVKELRVLVLEDEIYLNFKLEGTQSEALVRWSGGHPATLAEMHLCKPDCVKMSKDGLIHALRVKRWKAEEREPWMDNLTEAGRPSPWNDGFGSEADGATAGEEKGKEGGEKEGPQRRKQLQHEPAEQFRDRRDLGRVGPSVWRRSQGEDGWQEVPESSYLEHPGADASRCRDPKRPAVGFGPDFTSPQYSHSTYWRMMLSTRMTGAINREAQTLCYVQDQLIQGKVASACDTITQRLKGLEQVTTGSHYLVAQRQELVPVENTAMTSPMESLGASRLHRGEGEVSSGLPLAEEPGLGKAPRRAERKGQRKRFPRQRKSKGRQSRASEGREGEREEMMQKQRRELDGSEIYEDVSTAGKSAGYSSRPACFPAPWPDPSFGDASGGTTGPEEASSFFRAEGKTFGDMAKTLFCMFENLEISTKVPRSRIKFSGGIFPLPECPRALREVLGQVEVEHLAMLRCVCKALNSYSGSMAAEGLVVSAAATTALKSLASTIRDVGLAKEKFEGALAMRDGYQSTVGLAAAPEEVGGT</sequence>
<dbReference type="Proteomes" id="UP001152797">
    <property type="component" value="Unassembled WGS sequence"/>
</dbReference>
<reference evidence="2" key="1">
    <citation type="submission" date="2022-10" db="EMBL/GenBank/DDBJ databases">
        <authorList>
            <person name="Chen Y."/>
            <person name="Dougan E. K."/>
            <person name="Chan C."/>
            <person name="Rhodes N."/>
            <person name="Thang M."/>
        </authorList>
    </citation>
    <scope>NUCLEOTIDE SEQUENCE</scope>
</reference>
<proteinExistence type="predicted"/>
<feature type="region of interest" description="Disordered" evidence="1">
    <location>
        <begin position="440"/>
        <end position="517"/>
    </location>
</feature>
<name>A0A9P1CJ84_9DINO</name>
<feature type="compositionally biased region" description="Basic and acidic residues" evidence="1">
    <location>
        <begin position="69"/>
        <end position="81"/>
    </location>
</feature>
<feature type="compositionally biased region" description="Basic and acidic residues" evidence="1">
    <location>
        <begin position="269"/>
        <end position="303"/>
    </location>
</feature>
<organism evidence="2">
    <name type="scientific">Cladocopium goreaui</name>
    <dbReference type="NCBI Taxonomy" id="2562237"/>
    <lineage>
        <taxon>Eukaryota</taxon>
        <taxon>Sar</taxon>
        <taxon>Alveolata</taxon>
        <taxon>Dinophyceae</taxon>
        <taxon>Suessiales</taxon>
        <taxon>Symbiodiniaceae</taxon>
        <taxon>Cladocopium</taxon>
    </lineage>
</organism>
<evidence type="ECO:0000313" key="4">
    <source>
        <dbReference type="Proteomes" id="UP001152797"/>
    </source>
</evidence>
<evidence type="ECO:0000313" key="3">
    <source>
        <dbReference type="EMBL" id="CAL4779698.1"/>
    </source>
</evidence>
<feature type="compositionally biased region" description="Basic residues" evidence="1">
    <location>
        <begin position="475"/>
        <end position="490"/>
    </location>
</feature>
<gene>
    <name evidence="2" type="ORF">C1SCF055_LOCUS19222</name>
</gene>
<evidence type="ECO:0000256" key="1">
    <source>
        <dbReference type="SAM" id="MobiDB-lite"/>
    </source>
</evidence>
<feature type="compositionally biased region" description="Basic and acidic residues" evidence="1">
    <location>
        <begin position="492"/>
        <end position="513"/>
    </location>
</feature>
<feature type="region of interest" description="Disordered" evidence="1">
    <location>
        <begin position="69"/>
        <end position="94"/>
    </location>
</feature>
<accession>A0A9P1CJ84</accession>
<dbReference type="AlphaFoldDB" id="A0A9P1CJ84"/>
<comment type="caution">
    <text evidence="2">The sequence shown here is derived from an EMBL/GenBank/DDBJ whole genome shotgun (WGS) entry which is preliminary data.</text>
</comment>